<comment type="similarity">
    <text evidence="2">Belongs to the MreD family.</text>
</comment>
<keyword evidence="3" id="KW-1003">Cell membrane</keyword>
<dbReference type="NCBIfam" id="TIGR03426">
    <property type="entry name" value="shape_MreD"/>
    <property type="match status" value="1"/>
</dbReference>
<feature type="transmembrane region" description="Helical" evidence="8">
    <location>
        <begin position="126"/>
        <end position="145"/>
    </location>
</feature>
<organism evidence="9 10">
    <name type="scientific">Clostridium fungisolvens</name>
    <dbReference type="NCBI Taxonomy" id="1604897"/>
    <lineage>
        <taxon>Bacteria</taxon>
        <taxon>Bacillati</taxon>
        <taxon>Bacillota</taxon>
        <taxon>Clostridia</taxon>
        <taxon>Eubacteriales</taxon>
        <taxon>Clostridiaceae</taxon>
        <taxon>Clostridium</taxon>
    </lineage>
</organism>
<dbReference type="PIRSF" id="PIRSF037497">
    <property type="entry name" value="MreD_Clostridium/Treponema_prd"/>
    <property type="match status" value="1"/>
</dbReference>
<evidence type="ECO:0000256" key="8">
    <source>
        <dbReference type="SAM" id="Phobius"/>
    </source>
</evidence>
<accession>A0A6V8SK08</accession>
<dbReference type="GO" id="GO:0005886">
    <property type="term" value="C:plasma membrane"/>
    <property type="evidence" value="ECO:0007669"/>
    <property type="project" value="UniProtKB-SubCell"/>
</dbReference>
<keyword evidence="10" id="KW-1185">Reference proteome</keyword>
<evidence type="ECO:0000256" key="3">
    <source>
        <dbReference type="ARBA" id="ARBA00022475"/>
    </source>
</evidence>
<evidence type="ECO:0000256" key="5">
    <source>
        <dbReference type="ARBA" id="ARBA00022960"/>
    </source>
</evidence>
<dbReference type="AlphaFoldDB" id="A0A6V8SK08"/>
<evidence type="ECO:0000256" key="4">
    <source>
        <dbReference type="ARBA" id="ARBA00022692"/>
    </source>
</evidence>
<keyword evidence="4 8" id="KW-0812">Transmembrane</keyword>
<evidence type="ECO:0000256" key="2">
    <source>
        <dbReference type="ARBA" id="ARBA00007776"/>
    </source>
</evidence>
<keyword evidence="6 8" id="KW-1133">Transmembrane helix</keyword>
<evidence type="ECO:0000256" key="1">
    <source>
        <dbReference type="ARBA" id="ARBA00004651"/>
    </source>
</evidence>
<dbReference type="RefSeq" id="WP_183278651.1">
    <property type="nucleotide sequence ID" value="NZ_BLZR01000001.1"/>
</dbReference>
<keyword evidence="7 8" id="KW-0472">Membrane</keyword>
<gene>
    <name evidence="9" type="ORF">bsdtw1_03385</name>
</gene>
<evidence type="ECO:0000313" key="10">
    <source>
        <dbReference type="Proteomes" id="UP000580568"/>
    </source>
</evidence>
<proteinExistence type="inferred from homology"/>
<name>A0A6V8SK08_9CLOT</name>
<dbReference type="Pfam" id="PF04093">
    <property type="entry name" value="MreD"/>
    <property type="match status" value="1"/>
</dbReference>
<dbReference type="EMBL" id="BLZR01000001">
    <property type="protein sequence ID" value="GFP77270.1"/>
    <property type="molecule type" value="Genomic_DNA"/>
</dbReference>
<dbReference type="GO" id="GO:0008360">
    <property type="term" value="P:regulation of cell shape"/>
    <property type="evidence" value="ECO:0007669"/>
    <property type="project" value="UniProtKB-KW"/>
</dbReference>
<evidence type="ECO:0000313" key="9">
    <source>
        <dbReference type="EMBL" id="GFP77270.1"/>
    </source>
</evidence>
<protein>
    <submittedName>
        <fullName evidence="9">Uncharacterized protein</fullName>
    </submittedName>
</protein>
<reference evidence="9 10" key="1">
    <citation type="submission" date="2020-07" db="EMBL/GenBank/DDBJ databases">
        <title>A new beta-1,3-glucan-decomposing anaerobic bacterium isolated from anoxic soil subjected to biological soil disinfestation.</title>
        <authorList>
            <person name="Ueki A."/>
            <person name="Tonouchi A."/>
        </authorList>
    </citation>
    <scope>NUCLEOTIDE SEQUENCE [LARGE SCALE GENOMIC DNA]</scope>
    <source>
        <strain evidence="9 10">TW1</strain>
    </source>
</reference>
<evidence type="ECO:0000256" key="6">
    <source>
        <dbReference type="ARBA" id="ARBA00022989"/>
    </source>
</evidence>
<keyword evidence="5" id="KW-0133">Cell shape</keyword>
<dbReference type="InterPro" id="IPR017225">
    <property type="entry name" value="Cell_shape_determin_MreD_prd"/>
</dbReference>
<dbReference type="InterPro" id="IPR007227">
    <property type="entry name" value="Cell_shape_determining_MreD"/>
</dbReference>
<evidence type="ECO:0000256" key="7">
    <source>
        <dbReference type="ARBA" id="ARBA00023136"/>
    </source>
</evidence>
<sequence length="166" mass="19091">MKRVVLAIICLILLILDNSIVPFFSIFNGTPSLLLCFVICFSIINGRWEATIIGAFSGLLQDVFFYKYYGINALANLLLCILAAIIGENIFKNRRFIPVLSTFCLSIIKLLFVMIVLYLAKVKTSLGYPILISAVYNMVIVFLIYNRVYRFSNKKYMKVQWKFNKD</sequence>
<feature type="transmembrane region" description="Helical" evidence="8">
    <location>
        <begin position="99"/>
        <end position="120"/>
    </location>
</feature>
<comment type="caution">
    <text evidence="9">The sequence shown here is derived from an EMBL/GenBank/DDBJ whole genome shotgun (WGS) entry which is preliminary data.</text>
</comment>
<dbReference type="Proteomes" id="UP000580568">
    <property type="component" value="Unassembled WGS sequence"/>
</dbReference>
<feature type="transmembrane region" description="Helical" evidence="8">
    <location>
        <begin position="68"/>
        <end position="87"/>
    </location>
</feature>
<comment type="subcellular location">
    <subcellularLocation>
        <location evidence="1">Cell membrane</location>
        <topology evidence="1">Multi-pass membrane protein</topology>
    </subcellularLocation>
</comment>